<feature type="domain" description="Wings apart-like protein C-terminal" evidence="3">
    <location>
        <begin position="386"/>
        <end position="726"/>
    </location>
</feature>
<gene>
    <name evidence="4" type="ORF">PDE_02327</name>
</gene>
<accession>S7ZAX9</accession>
<dbReference type="PANTHER" id="PTHR22100:SF13">
    <property type="entry name" value="WINGS APART-LIKE PROTEIN HOMOLOG"/>
    <property type="match status" value="1"/>
</dbReference>
<feature type="compositionally biased region" description="Polar residues" evidence="2">
    <location>
        <begin position="14"/>
        <end position="23"/>
    </location>
</feature>
<feature type="compositionally biased region" description="Basic residues" evidence="2">
    <location>
        <begin position="1"/>
        <end position="10"/>
    </location>
</feature>
<organism evidence="4 5">
    <name type="scientific">Penicillium oxalicum (strain 114-2 / CGMCC 5302)</name>
    <name type="common">Penicillium decumbens</name>
    <dbReference type="NCBI Taxonomy" id="933388"/>
    <lineage>
        <taxon>Eukaryota</taxon>
        <taxon>Fungi</taxon>
        <taxon>Dikarya</taxon>
        <taxon>Ascomycota</taxon>
        <taxon>Pezizomycotina</taxon>
        <taxon>Eurotiomycetes</taxon>
        <taxon>Eurotiomycetidae</taxon>
        <taxon>Eurotiales</taxon>
        <taxon>Aspergillaceae</taxon>
        <taxon>Penicillium</taxon>
    </lineage>
</organism>
<dbReference type="OrthoDB" id="5976022at2759"/>
<dbReference type="Pfam" id="PF07814">
    <property type="entry name" value="WAPL"/>
    <property type="match status" value="1"/>
</dbReference>
<evidence type="ECO:0000259" key="3">
    <source>
        <dbReference type="Pfam" id="PF07814"/>
    </source>
</evidence>
<dbReference type="InterPro" id="IPR022771">
    <property type="entry name" value="WAPL_C"/>
</dbReference>
<feature type="compositionally biased region" description="Polar residues" evidence="2">
    <location>
        <begin position="146"/>
        <end position="159"/>
    </location>
</feature>
<evidence type="ECO:0000256" key="2">
    <source>
        <dbReference type="SAM" id="MobiDB-lite"/>
    </source>
</evidence>
<protein>
    <recommendedName>
        <fullName evidence="3">Wings apart-like protein C-terminal domain-containing protein</fullName>
    </recommendedName>
</protein>
<dbReference type="EMBL" id="KB644410">
    <property type="protein sequence ID" value="EPS27384.1"/>
    <property type="molecule type" value="Genomic_DNA"/>
</dbReference>
<sequence>MDQSHIKARRLVTYGSSARQQPPTEAADVRSDRAGPARLSRTLTGEQPKNNRQRKLPNSEKTLKPNLSVKSRNSGDDSIYDLPSSDEENSGRGAQRKRRRHGGEADKSAATSHVRLSGQALVVSGSSGPEPRSISTAPGKAEFKSSIKTTQPRALQNGSPRADLQSRERKLHQSPVPTNTGRSPRVPTSAATTTTTTTTTTTKNKDPRQTVLGIAAKTRDDGCGSVYASSKGESQSSNSQKLSRNYGMPKTSTRKRLIDTLGTPERSLDASSVTPNTSPSSTPSTAQSARNLSKAPSPILRPDMTLTDQEQDSTRSAAPPHLTGSRVTYARQRSFLDDLVLSAGLSGQGDSESDIISNSQPRELDCLLPRTRPIEVEELSQEDGAVRSIHELRRAGGNARYRGAIESIFEDLEDSSLSASGRCSALIQLCEKMLDAKSARQFAECNFDKRLVESLSSELGTVSAALALCVFSLSSLGRPIPHTLASAALPRLLEVSPKLLPVRQDLGLVARDRNANLSKSTQTSVHDLALKVKITLFPSDSVSVLSPCLLALHTLNLTLSAIQSKGEIPEGISTPTLHGVVNVLLSEKDCMQDQGSGSQEGYRSLRLSLSIIEAYSVLDNRSQDDQRDVLGALADLHDLLRIEKSPNSEDYQVQTLYLRVLLNITNSNPALCDTFATANMIDNLSAIAVTQFGHLTENTLAQDNDSLNTVILALGALINMVEKSAASRRMFLRSTSAPQSILDQLLRLFSARVDSIAKAHSVVEVHHNVAVGYLAVLLLALCLDGEARSQIQESLKPQGLASIMSTVNEFLQHHRKIEQEIQSASVRKEASGFLVRLQDLVNEVQRIDNE</sequence>
<evidence type="ECO:0000313" key="5">
    <source>
        <dbReference type="Proteomes" id="UP000019376"/>
    </source>
</evidence>
<dbReference type="Proteomes" id="UP000019376">
    <property type="component" value="Unassembled WGS sequence"/>
</dbReference>
<comment type="similarity">
    <text evidence="1">Belongs to the WAPL family.</text>
</comment>
<dbReference type="InterPro" id="IPR016024">
    <property type="entry name" value="ARM-type_fold"/>
</dbReference>
<dbReference type="STRING" id="933388.S7ZAX9"/>
<feature type="compositionally biased region" description="Low complexity" evidence="2">
    <location>
        <begin position="192"/>
        <end position="202"/>
    </location>
</feature>
<feature type="compositionally biased region" description="Low complexity" evidence="2">
    <location>
        <begin position="229"/>
        <end position="241"/>
    </location>
</feature>
<feature type="region of interest" description="Disordered" evidence="2">
    <location>
        <begin position="1"/>
        <end position="326"/>
    </location>
</feature>
<dbReference type="eggNOG" id="ENOG502RZXD">
    <property type="taxonomic scope" value="Eukaryota"/>
</dbReference>
<evidence type="ECO:0000313" key="4">
    <source>
        <dbReference type="EMBL" id="EPS27384.1"/>
    </source>
</evidence>
<reference evidence="4 5" key="1">
    <citation type="journal article" date="2013" name="PLoS ONE">
        <title>Genomic and secretomic analyses reveal unique features of the lignocellulolytic enzyme system of Penicillium decumbens.</title>
        <authorList>
            <person name="Liu G."/>
            <person name="Zhang L."/>
            <person name="Wei X."/>
            <person name="Zou G."/>
            <person name="Qin Y."/>
            <person name="Ma L."/>
            <person name="Li J."/>
            <person name="Zheng H."/>
            <person name="Wang S."/>
            <person name="Wang C."/>
            <person name="Xun L."/>
            <person name="Zhao G.-P."/>
            <person name="Zhou Z."/>
            <person name="Qu Y."/>
        </authorList>
    </citation>
    <scope>NUCLEOTIDE SEQUENCE [LARGE SCALE GENOMIC DNA]</scope>
    <source>
        <strain evidence="5">114-2 / CGMCC 5302</strain>
    </source>
</reference>
<dbReference type="SUPFAM" id="SSF48371">
    <property type="entry name" value="ARM repeat"/>
    <property type="match status" value="1"/>
</dbReference>
<keyword evidence="5" id="KW-1185">Reference proteome</keyword>
<proteinExistence type="inferred from homology"/>
<dbReference type="PANTHER" id="PTHR22100">
    <property type="entry name" value="WINGS APART-LIKE PROTEIN HOMOLOG"/>
    <property type="match status" value="1"/>
</dbReference>
<dbReference type="InterPro" id="IPR011989">
    <property type="entry name" value="ARM-like"/>
</dbReference>
<dbReference type="Gene3D" id="1.25.10.10">
    <property type="entry name" value="Leucine-rich Repeat Variant"/>
    <property type="match status" value="1"/>
</dbReference>
<dbReference type="AlphaFoldDB" id="S7ZAX9"/>
<dbReference type="InterPro" id="IPR039874">
    <property type="entry name" value="WAPL"/>
</dbReference>
<feature type="compositionally biased region" description="Polar residues" evidence="2">
    <location>
        <begin position="41"/>
        <end position="50"/>
    </location>
</feature>
<evidence type="ECO:0000256" key="1">
    <source>
        <dbReference type="ARBA" id="ARBA00006854"/>
    </source>
</evidence>
<name>S7ZAX9_PENO1</name>
<dbReference type="PhylomeDB" id="S7ZAX9"/>
<feature type="compositionally biased region" description="Low complexity" evidence="2">
    <location>
        <begin position="270"/>
        <end position="289"/>
    </location>
</feature>
<dbReference type="HOGENOM" id="CLU_015709_0_0_1"/>